<feature type="transmembrane region" description="Helical" evidence="1">
    <location>
        <begin position="76"/>
        <end position="96"/>
    </location>
</feature>
<organism evidence="2 3">
    <name type="scientific">Carpediemonas membranifera</name>
    <dbReference type="NCBI Taxonomy" id="201153"/>
    <lineage>
        <taxon>Eukaryota</taxon>
        <taxon>Metamonada</taxon>
        <taxon>Carpediemonas-like organisms</taxon>
        <taxon>Carpediemonas</taxon>
    </lineage>
</organism>
<protein>
    <submittedName>
        <fullName evidence="2">Uncharacterized protein</fullName>
    </submittedName>
</protein>
<keyword evidence="1" id="KW-0472">Membrane</keyword>
<dbReference type="Proteomes" id="UP000717585">
    <property type="component" value="Unassembled WGS sequence"/>
</dbReference>
<accession>A0A8J6B5S1</accession>
<dbReference type="EMBL" id="JAHDYR010000012">
    <property type="protein sequence ID" value="KAG9394849.1"/>
    <property type="molecule type" value="Genomic_DNA"/>
</dbReference>
<dbReference type="AlphaFoldDB" id="A0A8J6B5S1"/>
<proteinExistence type="predicted"/>
<keyword evidence="3" id="KW-1185">Reference proteome</keyword>
<evidence type="ECO:0000313" key="3">
    <source>
        <dbReference type="Proteomes" id="UP000717585"/>
    </source>
</evidence>
<keyword evidence="1" id="KW-1133">Transmembrane helix</keyword>
<reference evidence="2" key="1">
    <citation type="submission" date="2021-05" db="EMBL/GenBank/DDBJ databases">
        <title>A free-living protist that lacks canonical eukaryotic 1 DNA replication and segregation systems.</title>
        <authorList>
            <person name="Salas-Leiva D.E."/>
            <person name="Tromer E.C."/>
            <person name="Curtis B.A."/>
            <person name="Jerlstrom-Hultqvist J."/>
            <person name="Kolisko M."/>
            <person name="Yi Z."/>
            <person name="Salas-Leiva J.S."/>
            <person name="Gallot-Lavallee L."/>
            <person name="Kops G.J.P.L."/>
            <person name="Archibald J.M."/>
            <person name="Simpson A.G.B."/>
            <person name="Roger A.J."/>
        </authorList>
    </citation>
    <scope>NUCLEOTIDE SEQUENCE</scope>
    <source>
        <strain evidence="2">BICM</strain>
    </source>
</reference>
<evidence type="ECO:0000256" key="1">
    <source>
        <dbReference type="SAM" id="Phobius"/>
    </source>
</evidence>
<feature type="transmembrane region" description="Helical" evidence="1">
    <location>
        <begin position="6"/>
        <end position="31"/>
    </location>
</feature>
<keyword evidence="1" id="KW-0812">Transmembrane</keyword>
<comment type="caution">
    <text evidence="2">The sequence shown here is derived from an EMBL/GenBank/DDBJ whole genome shotgun (WGS) entry which is preliminary data.</text>
</comment>
<feature type="transmembrane region" description="Helical" evidence="1">
    <location>
        <begin position="38"/>
        <end position="56"/>
    </location>
</feature>
<name>A0A8J6B5S1_9EUKA</name>
<sequence length="110" mass="12131">MSATFLGLGIGLWIIAALTVIFLVPAIVAFFTPWRKRLISSLIGLYAVIVGILIFCPRDNVTYPTYDVSLSSAVDTLRYICFATAVIGLLVSITLFMRRIVMFKQIVTPA</sequence>
<gene>
    <name evidence="2" type="ORF">J8273_0056</name>
</gene>
<evidence type="ECO:0000313" key="2">
    <source>
        <dbReference type="EMBL" id="KAG9394849.1"/>
    </source>
</evidence>